<comment type="caution">
    <text evidence="1">The sequence shown here is derived from an EMBL/GenBank/DDBJ whole genome shotgun (WGS) entry which is preliminary data.</text>
</comment>
<accession>A0ABQ2D7B4</accession>
<proteinExistence type="predicted"/>
<gene>
    <name evidence="1" type="ORF">GCM10008938_36970</name>
</gene>
<name>A0ABQ2D7B4_9DEIO</name>
<sequence>MGMFSDADTWHGGYVELRLELEEQSDLTLSKLTRCLWNHPSFHGVYLERQADPQDQARHTVEMVLQQPPETLLLRGWAVLPGGEEVACMTSVVREPEGSDWFDLSFPLGSLGKHFPVHAYPFDLDQHDPEPWLKPLEDWLAVVAMEVFEQVPFDLGLVGFDQYGSVCAADVRESGIPEQRYWGYIWPTSEDLQYFARTEP</sequence>
<reference evidence="2" key="1">
    <citation type="journal article" date="2019" name="Int. J. Syst. Evol. Microbiol.">
        <title>The Global Catalogue of Microorganisms (GCM) 10K type strain sequencing project: providing services to taxonomists for standard genome sequencing and annotation.</title>
        <authorList>
            <consortium name="The Broad Institute Genomics Platform"/>
            <consortium name="The Broad Institute Genome Sequencing Center for Infectious Disease"/>
            <person name="Wu L."/>
            <person name="Ma J."/>
        </authorList>
    </citation>
    <scope>NUCLEOTIDE SEQUENCE [LARGE SCALE GENOMIC DNA]</scope>
    <source>
        <strain evidence="2">JCM 14370</strain>
    </source>
</reference>
<evidence type="ECO:0000313" key="2">
    <source>
        <dbReference type="Proteomes" id="UP000632222"/>
    </source>
</evidence>
<organism evidence="1 2">
    <name type="scientific">Deinococcus roseus</name>
    <dbReference type="NCBI Taxonomy" id="392414"/>
    <lineage>
        <taxon>Bacteria</taxon>
        <taxon>Thermotogati</taxon>
        <taxon>Deinococcota</taxon>
        <taxon>Deinococci</taxon>
        <taxon>Deinococcales</taxon>
        <taxon>Deinococcaceae</taxon>
        <taxon>Deinococcus</taxon>
    </lineage>
</organism>
<evidence type="ECO:0008006" key="3">
    <source>
        <dbReference type="Google" id="ProtNLM"/>
    </source>
</evidence>
<evidence type="ECO:0000313" key="1">
    <source>
        <dbReference type="EMBL" id="GGJ47583.1"/>
    </source>
</evidence>
<keyword evidence="2" id="KW-1185">Reference proteome</keyword>
<protein>
    <recommendedName>
        <fullName evidence="3">DUF4253 domain-containing protein</fullName>
    </recommendedName>
</protein>
<dbReference type="Proteomes" id="UP000632222">
    <property type="component" value="Unassembled WGS sequence"/>
</dbReference>
<dbReference type="EMBL" id="BMOD01000018">
    <property type="protein sequence ID" value="GGJ47583.1"/>
    <property type="molecule type" value="Genomic_DNA"/>
</dbReference>